<dbReference type="PROSITE" id="PS01155">
    <property type="entry name" value="ENDONUCLEASE_III_2"/>
    <property type="match status" value="1"/>
</dbReference>
<evidence type="ECO:0000259" key="13">
    <source>
        <dbReference type="SMART" id="SM00478"/>
    </source>
</evidence>
<feature type="binding site" evidence="12">
    <location>
        <position position="206"/>
    </location>
    <ligand>
        <name>[4Fe-4S] cluster</name>
        <dbReference type="ChEBI" id="CHEBI:49883"/>
    </ligand>
</feature>
<name>A0A0D9A1A8_9CYAN</name>
<dbReference type="GO" id="GO:0019104">
    <property type="term" value="F:DNA N-glycosylase activity"/>
    <property type="evidence" value="ECO:0007669"/>
    <property type="project" value="UniProtKB-UniRule"/>
</dbReference>
<evidence type="ECO:0000256" key="2">
    <source>
        <dbReference type="ARBA" id="ARBA00022485"/>
    </source>
</evidence>
<protein>
    <recommendedName>
        <fullName evidence="12">Endonuclease III</fullName>
        <ecNumber evidence="12">4.2.99.18</ecNumber>
    </recommendedName>
    <alternativeName>
        <fullName evidence="12">DNA-(apurinic or apyrimidinic site) lyase</fullName>
    </alternativeName>
</protein>
<dbReference type="HAMAP" id="MF_00942">
    <property type="entry name" value="Nth"/>
    <property type="match status" value="1"/>
</dbReference>
<dbReference type="EC" id="4.2.99.18" evidence="12"/>
<dbReference type="EMBL" id="JYON01000001">
    <property type="protein sequence ID" value="KJH73241.1"/>
    <property type="molecule type" value="Genomic_DNA"/>
</dbReference>
<dbReference type="RefSeq" id="WP_045052573.1">
    <property type="nucleotide sequence ID" value="NZ_CAWMDP010000017.1"/>
</dbReference>
<evidence type="ECO:0000256" key="7">
    <source>
        <dbReference type="ARBA" id="ARBA00023014"/>
    </source>
</evidence>
<dbReference type="GO" id="GO:0006285">
    <property type="term" value="P:base-excision repair, AP site formation"/>
    <property type="evidence" value="ECO:0007669"/>
    <property type="project" value="TreeGrafter"/>
</dbReference>
<organism evidence="14 15">
    <name type="scientific">Aliterella atlantica CENA595</name>
    <dbReference type="NCBI Taxonomy" id="1618023"/>
    <lineage>
        <taxon>Bacteria</taxon>
        <taxon>Bacillati</taxon>
        <taxon>Cyanobacteriota</taxon>
        <taxon>Cyanophyceae</taxon>
        <taxon>Chroococcidiopsidales</taxon>
        <taxon>Aliterellaceae</taxon>
        <taxon>Aliterella</taxon>
    </lineage>
</organism>
<evidence type="ECO:0000256" key="10">
    <source>
        <dbReference type="ARBA" id="ARBA00023239"/>
    </source>
</evidence>
<keyword evidence="9 12" id="KW-0234">DNA repair</keyword>
<dbReference type="InterPro" id="IPR003651">
    <property type="entry name" value="Endonuclease3_FeS-loop_motif"/>
</dbReference>
<keyword evidence="10 12" id="KW-0456">Lyase</keyword>
<evidence type="ECO:0000256" key="8">
    <source>
        <dbReference type="ARBA" id="ARBA00023125"/>
    </source>
</evidence>
<feature type="binding site" evidence="12">
    <location>
        <position position="196"/>
    </location>
    <ligand>
        <name>[4Fe-4S] cluster</name>
        <dbReference type="ChEBI" id="CHEBI:49883"/>
    </ligand>
</feature>
<dbReference type="STRING" id="1618023.UH38_00030"/>
<dbReference type="FunFam" id="1.10.1670.10:FF:000001">
    <property type="entry name" value="Endonuclease III"/>
    <property type="match status" value="1"/>
</dbReference>
<feature type="binding site" evidence="12">
    <location>
        <position position="203"/>
    </location>
    <ligand>
        <name>[4Fe-4S] cluster</name>
        <dbReference type="ChEBI" id="CHEBI:49883"/>
    </ligand>
</feature>
<keyword evidence="14" id="KW-0255">Endonuclease</keyword>
<dbReference type="GO" id="GO:0003677">
    <property type="term" value="F:DNA binding"/>
    <property type="evidence" value="ECO:0007669"/>
    <property type="project" value="UniProtKB-UniRule"/>
</dbReference>
<dbReference type="FunFam" id="1.10.340.30:FF:000001">
    <property type="entry name" value="Endonuclease III"/>
    <property type="match status" value="1"/>
</dbReference>
<dbReference type="GO" id="GO:0046872">
    <property type="term" value="F:metal ion binding"/>
    <property type="evidence" value="ECO:0007669"/>
    <property type="project" value="UniProtKB-KW"/>
</dbReference>
<keyword evidence="3 12" id="KW-0479">Metal-binding</keyword>
<dbReference type="PANTHER" id="PTHR10359">
    <property type="entry name" value="A/G-SPECIFIC ADENINE GLYCOSYLASE/ENDONUCLEASE III"/>
    <property type="match status" value="1"/>
</dbReference>
<dbReference type="Pfam" id="PF10576">
    <property type="entry name" value="EndIII_4Fe-2S"/>
    <property type="match status" value="1"/>
</dbReference>
<gene>
    <name evidence="12" type="primary">nth</name>
    <name evidence="14" type="ORF">UH38_00030</name>
</gene>
<keyword evidence="11 12" id="KW-0326">Glycosidase</keyword>
<reference evidence="14 15" key="1">
    <citation type="submission" date="2015-02" db="EMBL/GenBank/DDBJ databases">
        <title>Draft genome of a novel marine cyanobacterium (Chroococcales) isolated from South Atlantic Ocean.</title>
        <authorList>
            <person name="Rigonato J."/>
            <person name="Alvarenga D.O."/>
            <person name="Branco L.H."/>
            <person name="Varani A.M."/>
            <person name="Brandini F.P."/>
            <person name="Fiore M.F."/>
        </authorList>
    </citation>
    <scope>NUCLEOTIDE SEQUENCE [LARGE SCALE GENOMIC DNA]</scope>
    <source>
        <strain evidence="14 15">CENA595</strain>
    </source>
</reference>
<evidence type="ECO:0000313" key="14">
    <source>
        <dbReference type="EMBL" id="KJH73241.1"/>
    </source>
</evidence>
<dbReference type="InterPro" id="IPR011257">
    <property type="entry name" value="DNA_glycosylase"/>
</dbReference>
<dbReference type="AlphaFoldDB" id="A0A0D9A1A8"/>
<dbReference type="InterPro" id="IPR000445">
    <property type="entry name" value="HhH_motif"/>
</dbReference>
<comment type="function">
    <text evidence="12">DNA repair enzyme that has both DNA N-glycosylase activity and AP-lyase activity. The DNA N-glycosylase activity releases various damaged pyrimidines from DNA by cleaving the N-glycosidic bond, leaving an AP (apurinic/apyrimidinic) site. The AP-lyase activity cleaves the phosphodiester bond 3' to the AP site by a beta-elimination, leaving a 3'-terminal unsaturated sugar and a product with a terminal 5'-phosphate.</text>
</comment>
<evidence type="ECO:0000256" key="4">
    <source>
        <dbReference type="ARBA" id="ARBA00022763"/>
    </source>
</evidence>
<dbReference type="PIRSF" id="PIRSF001435">
    <property type="entry name" value="Nth"/>
    <property type="match status" value="1"/>
</dbReference>
<dbReference type="SMART" id="SM00478">
    <property type="entry name" value="ENDO3c"/>
    <property type="match status" value="1"/>
</dbReference>
<evidence type="ECO:0000313" key="15">
    <source>
        <dbReference type="Proteomes" id="UP000032452"/>
    </source>
</evidence>
<feature type="binding site" evidence="12">
    <location>
        <position position="212"/>
    </location>
    <ligand>
        <name>[4Fe-4S] cluster</name>
        <dbReference type="ChEBI" id="CHEBI:49883"/>
    </ligand>
</feature>
<keyword evidence="14" id="KW-0540">Nuclease</keyword>
<evidence type="ECO:0000256" key="9">
    <source>
        <dbReference type="ARBA" id="ARBA00023204"/>
    </source>
</evidence>
<keyword evidence="6 12" id="KW-0408">Iron</keyword>
<accession>A0A0D9A1A8</accession>
<keyword evidence="5 12" id="KW-0378">Hydrolase</keyword>
<feature type="domain" description="HhH-GPD" evidence="13">
    <location>
        <begin position="46"/>
        <end position="194"/>
    </location>
</feature>
<keyword evidence="2 12" id="KW-0004">4Fe-4S</keyword>
<dbReference type="GO" id="GO:0051539">
    <property type="term" value="F:4 iron, 4 sulfur cluster binding"/>
    <property type="evidence" value="ECO:0007669"/>
    <property type="project" value="UniProtKB-UniRule"/>
</dbReference>
<comment type="catalytic activity">
    <reaction evidence="12">
        <text>2'-deoxyribonucleotide-(2'-deoxyribose 5'-phosphate)-2'-deoxyribonucleotide-DNA = a 3'-end 2'-deoxyribonucleotide-(2,3-dehydro-2,3-deoxyribose 5'-phosphate)-DNA + a 5'-end 5'-phospho-2'-deoxyribonucleoside-DNA + H(+)</text>
        <dbReference type="Rhea" id="RHEA:66592"/>
        <dbReference type="Rhea" id="RHEA-COMP:13180"/>
        <dbReference type="Rhea" id="RHEA-COMP:16897"/>
        <dbReference type="Rhea" id="RHEA-COMP:17067"/>
        <dbReference type="ChEBI" id="CHEBI:15378"/>
        <dbReference type="ChEBI" id="CHEBI:136412"/>
        <dbReference type="ChEBI" id="CHEBI:157695"/>
        <dbReference type="ChEBI" id="CHEBI:167181"/>
        <dbReference type="EC" id="4.2.99.18"/>
    </reaction>
</comment>
<dbReference type="PANTHER" id="PTHR10359:SF18">
    <property type="entry name" value="ENDONUCLEASE III"/>
    <property type="match status" value="1"/>
</dbReference>
<dbReference type="PROSITE" id="PS00764">
    <property type="entry name" value="ENDONUCLEASE_III_1"/>
    <property type="match status" value="1"/>
</dbReference>
<sequence length="224" mass="25021">MSITRKWAAKKQRALEILVRLKKLYLDAPCTLNYATPVQLLVATILSAQCTDERVNLVTPELFRRFPDAVALANADLAELEALIRSTGFFRNKAKNIQAACTLLVKEFNGEVPRSMEQLLKLPGVARKTANVVLAHAYNINAGVTVDTHVKRLSYRLGLTDYEDPIRIERDLMRLLPQPDWENWSIRLVYHGRAICKAKNPLCGACVLADLCPSAALPIIEGNN</sequence>
<dbReference type="NCBIfam" id="TIGR01083">
    <property type="entry name" value="nth"/>
    <property type="match status" value="1"/>
</dbReference>
<evidence type="ECO:0000256" key="3">
    <source>
        <dbReference type="ARBA" id="ARBA00022723"/>
    </source>
</evidence>
<dbReference type="InterPro" id="IPR004036">
    <property type="entry name" value="Endonuclease-III-like_CS2"/>
</dbReference>
<comment type="cofactor">
    <cofactor evidence="12">
        <name>[4Fe-4S] cluster</name>
        <dbReference type="ChEBI" id="CHEBI:49883"/>
    </cofactor>
    <text evidence="12">Binds 1 [4Fe-4S] cluster.</text>
</comment>
<dbReference type="Pfam" id="PF00633">
    <property type="entry name" value="HHH"/>
    <property type="match status" value="1"/>
</dbReference>
<dbReference type="SMART" id="SM00525">
    <property type="entry name" value="FES"/>
    <property type="match status" value="1"/>
</dbReference>
<dbReference type="OrthoDB" id="9800977at2"/>
<dbReference type="Proteomes" id="UP000032452">
    <property type="component" value="Unassembled WGS sequence"/>
</dbReference>
<dbReference type="Gene3D" id="1.10.1670.10">
    <property type="entry name" value="Helix-hairpin-Helix base-excision DNA repair enzymes (C-terminal)"/>
    <property type="match status" value="1"/>
</dbReference>
<dbReference type="GO" id="GO:0140078">
    <property type="term" value="F:class I DNA-(apurinic or apyrimidinic site) endonuclease activity"/>
    <property type="evidence" value="ECO:0007669"/>
    <property type="project" value="UniProtKB-EC"/>
</dbReference>
<dbReference type="InterPro" id="IPR004035">
    <property type="entry name" value="Endouclease-III_FeS-bd_BS"/>
</dbReference>
<proteinExistence type="inferred from homology"/>
<evidence type="ECO:0000256" key="1">
    <source>
        <dbReference type="ARBA" id="ARBA00008343"/>
    </source>
</evidence>
<evidence type="ECO:0000256" key="5">
    <source>
        <dbReference type="ARBA" id="ARBA00022801"/>
    </source>
</evidence>
<keyword evidence="8 12" id="KW-0238">DNA-binding</keyword>
<comment type="similarity">
    <text evidence="1 12">Belongs to the Nth/MutY family.</text>
</comment>
<dbReference type="SUPFAM" id="SSF48150">
    <property type="entry name" value="DNA-glycosylase"/>
    <property type="match status" value="1"/>
</dbReference>
<dbReference type="InterPro" id="IPR003265">
    <property type="entry name" value="HhH-GPD_domain"/>
</dbReference>
<keyword evidence="4 12" id="KW-0227">DNA damage</keyword>
<dbReference type="CDD" id="cd00056">
    <property type="entry name" value="ENDO3c"/>
    <property type="match status" value="1"/>
</dbReference>
<dbReference type="InterPro" id="IPR005759">
    <property type="entry name" value="Nth"/>
</dbReference>
<dbReference type="PATRIC" id="fig|1618023.3.peg.1222"/>
<evidence type="ECO:0000256" key="12">
    <source>
        <dbReference type="HAMAP-Rule" id="MF_00942"/>
    </source>
</evidence>
<keyword evidence="7 12" id="KW-0411">Iron-sulfur</keyword>
<evidence type="ECO:0000256" key="11">
    <source>
        <dbReference type="ARBA" id="ARBA00023295"/>
    </source>
</evidence>
<dbReference type="Pfam" id="PF00730">
    <property type="entry name" value="HhH-GPD"/>
    <property type="match status" value="1"/>
</dbReference>
<keyword evidence="15" id="KW-1185">Reference proteome</keyword>
<evidence type="ECO:0000256" key="6">
    <source>
        <dbReference type="ARBA" id="ARBA00023004"/>
    </source>
</evidence>
<comment type="caution">
    <text evidence="14">The sequence shown here is derived from an EMBL/GenBank/DDBJ whole genome shotgun (WGS) entry which is preliminary data.</text>
</comment>
<dbReference type="Gene3D" id="1.10.340.30">
    <property type="entry name" value="Hypothetical protein, domain 2"/>
    <property type="match status" value="1"/>
</dbReference>
<dbReference type="InterPro" id="IPR023170">
    <property type="entry name" value="HhH_base_excis_C"/>
</dbReference>